<dbReference type="CDD" id="cd00067">
    <property type="entry name" value="GAL4"/>
    <property type="match status" value="1"/>
</dbReference>
<dbReference type="PROSITE" id="PS00463">
    <property type="entry name" value="ZN2_CY6_FUNGAL_1"/>
    <property type="match status" value="1"/>
</dbReference>
<reference evidence="5" key="1">
    <citation type="submission" date="2023-06" db="EMBL/GenBank/DDBJ databases">
        <title>Genome-scale phylogeny and comparative genomics of the fungal order Sordariales.</title>
        <authorList>
            <consortium name="Lawrence Berkeley National Laboratory"/>
            <person name="Hensen N."/>
            <person name="Bonometti L."/>
            <person name="Westerberg I."/>
            <person name="Brannstrom I.O."/>
            <person name="Guillou S."/>
            <person name="Cros-Aarteil S."/>
            <person name="Calhoun S."/>
            <person name="Haridas S."/>
            <person name="Kuo A."/>
            <person name="Mondo S."/>
            <person name="Pangilinan J."/>
            <person name="Riley R."/>
            <person name="Labutti K."/>
            <person name="Andreopoulos B."/>
            <person name="Lipzen A."/>
            <person name="Chen C."/>
            <person name="Yanf M."/>
            <person name="Daum C."/>
            <person name="Ng V."/>
            <person name="Clum A."/>
            <person name="Steindorff A."/>
            <person name="Ohm R."/>
            <person name="Martin F."/>
            <person name="Silar P."/>
            <person name="Natvig D."/>
            <person name="Lalanne C."/>
            <person name="Gautier V."/>
            <person name="Ament-Velasquez S.L."/>
            <person name="Kruys A."/>
            <person name="Hutchinson M.I."/>
            <person name="Powell A.J."/>
            <person name="Barry K."/>
            <person name="Miller A.N."/>
            <person name="Grigoriev I.V."/>
            <person name="Debuchy R."/>
            <person name="Gladieux P."/>
            <person name="Thoren M.H."/>
            <person name="Johannesson H."/>
        </authorList>
    </citation>
    <scope>NUCLEOTIDE SEQUENCE</scope>
    <source>
        <strain evidence="5">8032-3</strain>
    </source>
</reference>
<dbReference type="Pfam" id="PF00172">
    <property type="entry name" value="Zn_clus"/>
    <property type="match status" value="1"/>
</dbReference>
<evidence type="ECO:0000313" key="6">
    <source>
        <dbReference type="Proteomes" id="UP001244011"/>
    </source>
</evidence>
<feature type="region of interest" description="Disordered" evidence="3">
    <location>
        <begin position="93"/>
        <end position="122"/>
    </location>
</feature>
<feature type="compositionally biased region" description="Polar residues" evidence="3">
    <location>
        <begin position="385"/>
        <end position="397"/>
    </location>
</feature>
<dbReference type="PROSITE" id="PS50048">
    <property type="entry name" value="ZN2_CY6_FUNGAL_2"/>
    <property type="match status" value="1"/>
</dbReference>
<keyword evidence="1" id="KW-0479">Metal-binding</keyword>
<dbReference type="GO" id="GO:0003677">
    <property type="term" value="F:DNA binding"/>
    <property type="evidence" value="ECO:0007669"/>
    <property type="project" value="InterPro"/>
</dbReference>
<dbReference type="GO" id="GO:0000981">
    <property type="term" value="F:DNA-binding transcription factor activity, RNA polymerase II-specific"/>
    <property type="evidence" value="ECO:0007669"/>
    <property type="project" value="InterPro"/>
</dbReference>
<dbReference type="AlphaFoldDB" id="A0AAJ0FN15"/>
<dbReference type="InterPro" id="IPR036864">
    <property type="entry name" value="Zn2-C6_fun-type_DNA-bd_sf"/>
</dbReference>
<sequence length="670" mass="73339">MEMEPFSPEVPPSASSGASPTHSNEDGAGTATKSPGTSGTTDNRNAGPPPPSVPAACLACRSKHLKCDGSTPCSRCTASSSECVYVASRRGYKGPRRNTAANPNKRHASSSPPASTGTADNCPMLLGATPVSLPASTISAFSPAIVLPDTQPPSPFTTNPSLSNIQLYRNPFATAVNGSRNLTLATNPAHATAPPASSLPERCFDAFYHYFHAGHPFVLPKEALLRIMKDGTTKLDALIAAMRYIGSLYVDAGPARAHYLDEAIRLCYQPTTPKDGFLVQALLAIIVGLDGSCEQERARELLSDCERIALEINLNTRPFAAMHGRGNPVLEESWRRTWWDLYVCDGMIAGVHRVTNFLLFDIAADVALPCEEHQYLSGVRPSPDVASQSQPSRYSRTAEQEIPQPMYIEDFDDQLFSGEERPFSSFAYRIAAARNLGRFMRTPTTIFPGDENVAKVEALLTNWRIHLPESKRYNINKNCQLDEMMFQAHFITFACTIMLHQPLSQLDSSPARSVTSCAPHRQVASGQDFNTHTQFTITAAYEISKMITQPVPLLSHTHFFTCVVTLSSIVHLSKWALYFIQDEDDLRQQIRLNIGALGKLSNVWKAANTACVQVKGVAQEIYRAKKAQQINPAFWVGFTQEQMITSLNADEGIMSEFDGMGMLSQVTTAP</sequence>
<dbReference type="InterPro" id="IPR007219">
    <property type="entry name" value="XnlR_reg_dom"/>
</dbReference>
<dbReference type="CDD" id="cd12148">
    <property type="entry name" value="fungal_TF_MHR"/>
    <property type="match status" value="1"/>
</dbReference>
<evidence type="ECO:0000313" key="5">
    <source>
        <dbReference type="EMBL" id="KAK1768464.1"/>
    </source>
</evidence>
<gene>
    <name evidence="5" type="ORF">QBC33DRAFT_514062</name>
</gene>
<dbReference type="InterPro" id="IPR001138">
    <property type="entry name" value="Zn2Cys6_DnaBD"/>
</dbReference>
<feature type="region of interest" description="Disordered" evidence="3">
    <location>
        <begin position="377"/>
        <end position="399"/>
    </location>
</feature>
<feature type="compositionally biased region" description="Polar residues" evidence="3">
    <location>
        <begin position="31"/>
        <end position="44"/>
    </location>
</feature>
<dbReference type="Proteomes" id="UP001244011">
    <property type="component" value="Unassembled WGS sequence"/>
</dbReference>
<keyword evidence="2" id="KW-0539">Nucleus</keyword>
<dbReference type="RefSeq" id="XP_060284677.1">
    <property type="nucleotide sequence ID" value="XM_060426029.1"/>
</dbReference>
<feature type="region of interest" description="Disordered" evidence="3">
    <location>
        <begin position="1"/>
        <end position="55"/>
    </location>
</feature>
<dbReference type="SMART" id="SM00066">
    <property type="entry name" value="GAL4"/>
    <property type="match status" value="1"/>
</dbReference>
<dbReference type="PANTHER" id="PTHR47431">
    <property type="entry name" value="ZN(II)2CYS6 TRANSCRIPTION FACTOR (EUROFUNG)-RELATED"/>
    <property type="match status" value="1"/>
</dbReference>
<comment type="caution">
    <text evidence="5">The sequence shown here is derived from an EMBL/GenBank/DDBJ whole genome shotgun (WGS) entry which is preliminary data.</text>
</comment>
<evidence type="ECO:0000259" key="4">
    <source>
        <dbReference type="PROSITE" id="PS50048"/>
    </source>
</evidence>
<dbReference type="PANTHER" id="PTHR47431:SF1">
    <property type="entry name" value="ZN(II)2CYS6 TRANSCRIPTION FACTOR (EUROFUNG)"/>
    <property type="match status" value="1"/>
</dbReference>
<dbReference type="SUPFAM" id="SSF57701">
    <property type="entry name" value="Zn2/Cys6 DNA-binding domain"/>
    <property type="match status" value="1"/>
</dbReference>
<name>A0AAJ0FN15_9PEZI</name>
<dbReference type="GO" id="GO:0006351">
    <property type="term" value="P:DNA-templated transcription"/>
    <property type="evidence" value="ECO:0007669"/>
    <property type="project" value="InterPro"/>
</dbReference>
<evidence type="ECO:0000256" key="1">
    <source>
        <dbReference type="ARBA" id="ARBA00022723"/>
    </source>
</evidence>
<protein>
    <recommendedName>
        <fullName evidence="4">Zn(2)-C6 fungal-type domain-containing protein</fullName>
    </recommendedName>
</protein>
<feature type="domain" description="Zn(2)-C6 fungal-type" evidence="4">
    <location>
        <begin position="56"/>
        <end position="85"/>
    </location>
</feature>
<keyword evidence="6" id="KW-1185">Reference proteome</keyword>
<dbReference type="GO" id="GO:0008270">
    <property type="term" value="F:zinc ion binding"/>
    <property type="evidence" value="ECO:0007669"/>
    <property type="project" value="InterPro"/>
</dbReference>
<dbReference type="EMBL" id="MU839005">
    <property type="protein sequence ID" value="KAK1768464.1"/>
    <property type="molecule type" value="Genomic_DNA"/>
</dbReference>
<accession>A0AAJ0FN15</accession>
<dbReference type="Pfam" id="PF04082">
    <property type="entry name" value="Fungal_trans"/>
    <property type="match status" value="1"/>
</dbReference>
<evidence type="ECO:0000256" key="2">
    <source>
        <dbReference type="ARBA" id="ARBA00023242"/>
    </source>
</evidence>
<evidence type="ECO:0000256" key="3">
    <source>
        <dbReference type="SAM" id="MobiDB-lite"/>
    </source>
</evidence>
<dbReference type="Gene3D" id="4.10.240.10">
    <property type="entry name" value="Zn(2)-C6 fungal-type DNA-binding domain"/>
    <property type="match status" value="1"/>
</dbReference>
<feature type="compositionally biased region" description="Polar residues" evidence="3">
    <location>
        <begin position="13"/>
        <end position="22"/>
    </location>
</feature>
<organism evidence="5 6">
    <name type="scientific">Phialemonium atrogriseum</name>
    <dbReference type="NCBI Taxonomy" id="1093897"/>
    <lineage>
        <taxon>Eukaryota</taxon>
        <taxon>Fungi</taxon>
        <taxon>Dikarya</taxon>
        <taxon>Ascomycota</taxon>
        <taxon>Pezizomycotina</taxon>
        <taxon>Sordariomycetes</taxon>
        <taxon>Sordariomycetidae</taxon>
        <taxon>Cephalothecales</taxon>
        <taxon>Cephalothecaceae</taxon>
        <taxon>Phialemonium</taxon>
    </lineage>
</organism>
<dbReference type="GeneID" id="85309216"/>
<proteinExistence type="predicted"/>